<name>A0ABT6Y6A2_9BACT</name>
<protein>
    <submittedName>
        <fullName evidence="1">Uncharacterized protein</fullName>
    </submittedName>
</protein>
<accession>A0ABT6Y6A2</accession>
<comment type="caution">
    <text evidence="1">The sequence shown here is derived from an EMBL/GenBank/DDBJ whole genome shotgun (WGS) entry which is preliminary data.</text>
</comment>
<dbReference type="RefSeq" id="WP_283344056.1">
    <property type="nucleotide sequence ID" value="NZ_JASHIF010000007.1"/>
</dbReference>
<dbReference type="Proteomes" id="UP001236507">
    <property type="component" value="Unassembled WGS sequence"/>
</dbReference>
<evidence type="ECO:0000313" key="2">
    <source>
        <dbReference type="Proteomes" id="UP001236507"/>
    </source>
</evidence>
<sequence length="415" mass="43641">MEKYFYLKRLVLVLSLSLIGITNQLKGQTVDLTTHAPTSSPPSGATFEWHNALPVSPSNIVANPAAASPGLYYGVYNLGSCYSEAAPLRVASNDCSTGSTGVDLRTLVDSTDKPLGTIVTYHTGLPASSSNRITGPSITSATANTYYAAYYDVTNQCFSSESVLVILNTVCNGQVTAKVFLQGAFNTTTNTMTKALNTQNLIPLTDPYNLGATTTTSVLTANEITDWVRVELRTGTNGATIQESIAALVAVDGSLYNPDGTTPLKFQATSGNYYVAIRHRNHLGIMTASTITLSSNVPVVDFTSPSTSTFGTNGSATIGSIKALWAGNATGLTVAGTDNVRYSSGDINAVTGYLTTQTGSAGGVKVSVYTKEDTNLDGIVRYSGATRDILPINNTILTHPGNTLQTLGFIVTQTF</sequence>
<proteinExistence type="predicted"/>
<evidence type="ECO:0000313" key="1">
    <source>
        <dbReference type="EMBL" id="MDI9858984.1"/>
    </source>
</evidence>
<keyword evidence="2" id="KW-1185">Reference proteome</keyword>
<organism evidence="1 2">
    <name type="scientific">Flectobacillus roseus</name>
    <dbReference type="NCBI Taxonomy" id="502259"/>
    <lineage>
        <taxon>Bacteria</taxon>
        <taxon>Pseudomonadati</taxon>
        <taxon>Bacteroidota</taxon>
        <taxon>Cytophagia</taxon>
        <taxon>Cytophagales</taxon>
        <taxon>Flectobacillaceae</taxon>
        <taxon>Flectobacillus</taxon>
    </lineage>
</organism>
<dbReference type="EMBL" id="JASHIF010000007">
    <property type="protein sequence ID" value="MDI9858984.1"/>
    <property type="molecule type" value="Genomic_DNA"/>
</dbReference>
<reference evidence="1 2" key="1">
    <citation type="submission" date="2023-05" db="EMBL/GenBank/DDBJ databases">
        <title>Novel species of genus Flectobacillus isolated from stream in China.</title>
        <authorList>
            <person name="Lu H."/>
        </authorList>
    </citation>
    <scope>NUCLEOTIDE SEQUENCE [LARGE SCALE GENOMIC DNA]</scope>
    <source>
        <strain evidence="1 2">KCTC 42575</strain>
    </source>
</reference>
<gene>
    <name evidence="1" type="ORF">QM524_07180</name>
</gene>